<dbReference type="Pfam" id="PF02926">
    <property type="entry name" value="THUMP"/>
    <property type="match status" value="1"/>
</dbReference>
<evidence type="ECO:0000256" key="1">
    <source>
        <dbReference type="PROSITE-ProRule" id="PRU00529"/>
    </source>
</evidence>
<name>A0A9D1GRK5_9MOLU</name>
<organism evidence="3 4">
    <name type="scientific">Candidatus Pelethenecus faecipullorum</name>
    <dbReference type="NCBI Taxonomy" id="2840900"/>
    <lineage>
        <taxon>Bacteria</taxon>
        <taxon>Bacillati</taxon>
        <taxon>Mycoplasmatota</taxon>
        <taxon>Mollicutes</taxon>
        <taxon>Candidatus Pelethenecus</taxon>
    </lineage>
</organism>
<reference evidence="3" key="1">
    <citation type="submission" date="2020-10" db="EMBL/GenBank/DDBJ databases">
        <authorList>
            <person name="Gilroy R."/>
        </authorList>
    </citation>
    <scope>NUCLEOTIDE SEQUENCE</scope>
    <source>
        <strain evidence="3">ChiW17-6978</strain>
    </source>
</reference>
<dbReference type="InterPro" id="IPR049962">
    <property type="entry name" value="THUMP_ThiI"/>
</dbReference>
<protein>
    <submittedName>
        <fullName evidence="3">tRNA 4-thiouridine(8) synthase ThiI</fullName>
    </submittedName>
</protein>
<dbReference type="PANTHER" id="PTHR43209:SF1">
    <property type="entry name" value="TRNA SULFURTRANSFERASE"/>
    <property type="match status" value="1"/>
</dbReference>
<dbReference type="GO" id="GO:0052837">
    <property type="term" value="P:thiazole biosynthetic process"/>
    <property type="evidence" value="ECO:0007669"/>
    <property type="project" value="TreeGrafter"/>
</dbReference>
<keyword evidence="1" id="KW-0694">RNA-binding</keyword>
<feature type="domain" description="THUMP" evidence="2">
    <location>
        <begin position="58"/>
        <end position="163"/>
    </location>
</feature>
<accession>A0A9D1GRK5</accession>
<dbReference type="CDD" id="cd11716">
    <property type="entry name" value="THUMP_ThiI"/>
    <property type="match status" value="1"/>
</dbReference>
<feature type="non-terminal residue" evidence="3">
    <location>
        <position position="185"/>
    </location>
</feature>
<gene>
    <name evidence="3" type="ORF">IAD46_05135</name>
</gene>
<evidence type="ECO:0000259" key="2">
    <source>
        <dbReference type="PROSITE" id="PS51165"/>
    </source>
</evidence>
<dbReference type="InterPro" id="IPR054173">
    <property type="entry name" value="ThiI_fer"/>
</dbReference>
<proteinExistence type="predicted"/>
<dbReference type="AlphaFoldDB" id="A0A9D1GRK5"/>
<comment type="caution">
    <text evidence="3">The sequence shown here is derived from an EMBL/GenBank/DDBJ whole genome shotgun (WGS) entry which is preliminary data.</text>
</comment>
<dbReference type="SUPFAM" id="SSF143437">
    <property type="entry name" value="THUMP domain-like"/>
    <property type="match status" value="1"/>
</dbReference>
<dbReference type="SMART" id="SM00981">
    <property type="entry name" value="THUMP"/>
    <property type="match status" value="1"/>
</dbReference>
<dbReference type="InterPro" id="IPR050102">
    <property type="entry name" value="tRNA_sulfurtransferase_ThiI"/>
</dbReference>
<reference evidence="3" key="2">
    <citation type="journal article" date="2021" name="PeerJ">
        <title>Extensive microbial diversity within the chicken gut microbiome revealed by metagenomics and culture.</title>
        <authorList>
            <person name="Gilroy R."/>
            <person name="Ravi A."/>
            <person name="Getino M."/>
            <person name="Pursley I."/>
            <person name="Horton D.L."/>
            <person name="Alikhan N.F."/>
            <person name="Baker D."/>
            <person name="Gharbi K."/>
            <person name="Hall N."/>
            <person name="Watson M."/>
            <person name="Adriaenssens E.M."/>
            <person name="Foster-Nyarko E."/>
            <person name="Jarju S."/>
            <person name="Secka A."/>
            <person name="Antonio M."/>
            <person name="Oren A."/>
            <person name="Chaudhuri R.R."/>
            <person name="La Ragione R."/>
            <person name="Hildebrand F."/>
            <person name="Pallen M.J."/>
        </authorList>
    </citation>
    <scope>NUCLEOTIDE SEQUENCE</scope>
    <source>
        <strain evidence="3">ChiW17-6978</strain>
    </source>
</reference>
<dbReference type="PROSITE" id="PS51165">
    <property type="entry name" value="THUMP"/>
    <property type="match status" value="1"/>
</dbReference>
<dbReference type="GO" id="GO:0005829">
    <property type="term" value="C:cytosol"/>
    <property type="evidence" value="ECO:0007669"/>
    <property type="project" value="TreeGrafter"/>
</dbReference>
<dbReference type="PANTHER" id="PTHR43209">
    <property type="entry name" value="TRNA SULFURTRANSFERASE"/>
    <property type="match status" value="1"/>
</dbReference>
<dbReference type="EMBL" id="DVLF01000161">
    <property type="protein sequence ID" value="HIT50392.1"/>
    <property type="molecule type" value="Genomic_DNA"/>
</dbReference>
<dbReference type="Gene3D" id="3.30.2130.30">
    <property type="match status" value="1"/>
</dbReference>
<dbReference type="InterPro" id="IPR004114">
    <property type="entry name" value="THUMP_dom"/>
</dbReference>
<dbReference type="GO" id="GO:0002937">
    <property type="term" value="P:tRNA 4-thiouridine biosynthesis"/>
    <property type="evidence" value="ECO:0007669"/>
    <property type="project" value="TreeGrafter"/>
</dbReference>
<dbReference type="Pfam" id="PF22025">
    <property type="entry name" value="ThiI_fer"/>
    <property type="match status" value="1"/>
</dbReference>
<evidence type="ECO:0000313" key="3">
    <source>
        <dbReference type="EMBL" id="HIT50392.1"/>
    </source>
</evidence>
<evidence type="ECO:0000313" key="4">
    <source>
        <dbReference type="Proteomes" id="UP000886758"/>
    </source>
</evidence>
<dbReference type="GO" id="GO:0003723">
    <property type="term" value="F:RNA binding"/>
    <property type="evidence" value="ECO:0007669"/>
    <property type="project" value="UniProtKB-UniRule"/>
</dbReference>
<dbReference type="Proteomes" id="UP000886758">
    <property type="component" value="Unassembled WGS sequence"/>
</dbReference>
<sequence>MYDQILVRFGDLTLKGKNQKEFLHRLYALVDRKMADLKVKIEKTYDRIYIHLNGEAVDTVLKRLDYVSGISSYSLVAKCDNELETIKKTALDLMKELVQEETSFKVETKRANKQYPLTSLAISKEVSAYVLSKHKFLKVDVHHPKLTLHLEVKGDFCYLYNQEIKALGGYPVGVAGKGMLLLSGG</sequence>